<dbReference type="InterPro" id="IPR039424">
    <property type="entry name" value="SBP_5"/>
</dbReference>
<dbReference type="EMBL" id="BSNS01000009">
    <property type="protein sequence ID" value="GLQ54727.1"/>
    <property type="molecule type" value="Genomic_DNA"/>
</dbReference>
<dbReference type="InterPro" id="IPR030678">
    <property type="entry name" value="Peptide/Ni-bd"/>
</dbReference>
<keyword evidence="6" id="KW-1185">Reference proteome</keyword>
<feature type="domain" description="Solute-binding protein family 5" evidence="4">
    <location>
        <begin position="75"/>
        <end position="402"/>
    </location>
</feature>
<dbReference type="Gene3D" id="3.10.105.10">
    <property type="entry name" value="Dipeptide-binding Protein, Domain 3"/>
    <property type="match status" value="1"/>
</dbReference>
<comment type="similarity">
    <text evidence="2">Belongs to the bacterial solute-binding protein 5 family.</text>
</comment>
<sequence>MNISAGLKALGLAALMSTAVAQTAMAEPTDRAITVALAVELDSLDACDTQPAQNANIARGNIYESLTHVSPVDGKVEPLLALSWEQIDDLTWEFKLRPDVKFHDGSSFTAEVAAANINRSQPGAMIEGQEIACLNLTQFPEAVKAEAVDELTLRVTTPKVDPILPLRLSYADIGNLATQQTAEKTTNPVGTGPYQFVERIQGQHVKLTRFDGYWGESPEVRDVTYVYRAEPSVRAGMIQTGEAQLATAISAQDATDDGRTVTYKDNRIVIARPNSFKEPFKDPRVRQAVSHAIDRETIVPALMGIGGNPWYQMLGPQVNGYIPGFDETEALRYDPEKAKELIAAAKADGAPVDQEFVLVTRPDLFPGSDEVVQAIAQGLQAVGLNPRILSLENTAWRVYLRQPFPEDQEGSIIMISHDNTSGDATFSFSGNYATCEGRNSATCNPEIDRLVFEADAAQGEERARLYQEAARIMYVEESTMIGIAEQVRLMMLGEGIEYEPNPLSGIEIRIADITFSD</sequence>
<evidence type="ECO:0000256" key="3">
    <source>
        <dbReference type="SAM" id="SignalP"/>
    </source>
</evidence>
<dbReference type="Proteomes" id="UP001156691">
    <property type="component" value="Unassembled WGS sequence"/>
</dbReference>
<dbReference type="SUPFAM" id="SSF53850">
    <property type="entry name" value="Periplasmic binding protein-like II"/>
    <property type="match status" value="1"/>
</dbReference>
<evidence type="ECO:0000256" key="1">
    <source>
        <dbReference type="ARBA" id="ARBA00004418"/>
    </source>
</evidence>
<reference evidence="6" key="1">
    <citation type="journal article" date="2019" name="Int. J. Syst. Evol. Microbiol.">
        <title>The Global Catalogue of Microorganisms (GCM) 10K type strain sequencing project: providing services to taxonomists for standard genome sequencing and annotation.</title>
        <authorList>
            <consortium name="The Broad Institute Genomics Platform"/>
            <consortium name="The Broad Institute Genome Sequencing Center for Infectious Disease"/>
            <person name="Wu L."/>
            <person name="Ma J."/>
        </authorList>
    </citation>
    <scope>NUCLEOTIDE SEQUENCE [LARGE SCALE GENOMIC DNA]</scope>
    <source>
        <strain evidence="6">NBRC 112416</strain>
    </source>
</reference>
<name>A0ABQ5W4D3_9HYPH</name>
<evidence type="ECO:0000313" key="6">
    <source>
        <dbReference type="Proteomes" id="UP001156691"/>
    </source>
</evidence>
<dbReference type="PANTHER" id="PTHR30290">
    <property type="entry name" value="PERIPLASMIC BINDING COMPONENT OF ABC TRANSPORTER"/>
    <property type="match status" value="1"/>
</dbReference>
<dbReference type="PIRSF" id="PIRSF002741">
    <property type="entry name" value="MppA"/>
    <property type="match status" value="1"/>
</dbReference>
<dbReference type="InterPro" id="IPR000914">
    <property type="entry name" value="SBP_5_dom"/>
</dbReference>
<feature type="signal peptide" evidence="3">
    <location>
        <begin position="1"/>
        <end position="26"/>
    </location>
</feature>
<evidence type="ECO:0000256" key="2">
    <source>
        <dbReference type="ARBA" id="ARBA00005695"/>
    </source>
</evidence>
<evidence type="ECO:0000313" key="5">
    <source>
        <dbReference type="EMBL" id="GLQ54727.1"/>
    </source>
</evidence>
<comment type="caution">
    <text evidence="5">The sequence shown here is derived from an EMBL/GenBank/DDBJ whole genome shotgun (WGS) entry which is preliminary data.</text>
</comment>
<proteinExistence type="inferred from homology"/>
<feature type="chain" id="PRO_5047322966" evidence="3">
    <location>
        <begin position="27"/>
        <end position="517"/>
    </location>
</feature>
<organism evidence="5 6">
    <name type="scientific">Devosia nitrariae</name>
    <dbReference type="NCBI Taxonomy" id="2071872"/>
    <lineage>
        <taxon>Bacteria</taxon>
        <taxon>Pseudomonadati</taxon>
        <taxon>Pseudomonadota</taxon>
        <taxon>Alphaproteobacteria</taxon>
        <taxon>Hyphomicrobiales</taxon>
        <taxon>Devosiaceae</taxon>
        <taxon>Devosia</taxon>
    </lineage>
</organism>
<comment type="subcellular location">
    <subcellularLocation>
        <location evidence="1">Periplasm</location>
    </subcellularLocation>
</comment>
<gene>
    <name evidence="5" type="ORF">GCM10010862_19860</name>
</gene>
<protein>
    <submittedName>
        <fullName evidence="5">Peptide ABC transporter substrate-binding protein</fullName>
    </submittedName>
</protein>
<accession>A0ABQ5W4D3</accession>
<dbReference type="Pfam" id="PF00496">
    <property type="entry name" value="SBP_bac_5"/>
    <property type="match status" value="1"/>
</dbReference>
<keyword evidence="3" id="KW-0732">Signal</keyword>
<dbReference type="Gene3D" id="3.40.190.10">
    <property type="entry name" value="Periplasmic binding protein-like II"/>
    <property type="match status" value="1"/>
</dbReference>
<evidence type="ECO:0000259" key="4">
    <source>
        <dbReference type="Pfam" id="PF00496"/>
    </source>
</evidence>
<dbReference type="Gene3D" id="3.90.76.10">
    <property type="entry name" value="Dipeptide-binding Protein, Domain 1"/>
    <property type="match status" value="1"/>
</dbReference>